<evidence type="ECO:0000313" key="7">
    <source>
        <dbReference type="Proteomes" id="UP001071230"/>
    </source>
</evidence>
<keyword evidence="7" id="KW-1185">Reference proteome</keyword>
<evidence type="ECO:0000256" key="3">
    <source>
        <dbReference type="ARBA" id="ARBA00023163"/>
    </source>
</evidence>
<feature type="domain" description="HTH asnC-type" evidence="4">
    <location>
        <begin position="1"/>
        <end position="64"/>
    </location>
</feature>
<dbReference type="Gene3D" id="3.30.70.920">
    <property type="match status" value="1"/>
</dbReference>
<dbReference type="GO" id="GO:0043200">
    <property type="term" value="P:response to amino acid"/>
    <property type="evidence" value="ECO:0007669"/>
    <property type="project" value="TreeGrafter"/>
</dbReference>
<proteinExistence type="predicted"/>
<dbReference type="PRINTS" id="PR00033">
    <property type="entry name" value="HTHASNC"/>
</dbReference>
<dbReference type="InterPro" id="IPR000485">
    <property type="entry name" value="AsnC-type_HTH_dom"/>
</dbReference>
<dbReference type="SUPFAM" id="SSF54909">
    <property type="entry name" value="Dimeric alpha+beta barrel"/>
    <property type="match status" value="1"/>
</dbReference>
<organism evidence="5">
    <name type="scientific">Acididesulfobacillus acetoxydans</name>
    <dbReference type="NCBI Taxonomy" id="1561005"/>
    <lineage>
        <taxon>Bacteria</taxon>
        <taxon>Bacillati</taxon>
        <taxon>Bacillota</taxon>
        <taxon>Clostridia</taxon>
        <taxon>Eubacteriales</taxon>
        <taxon>Peptococcaceae</taxon>
        <taxon>Acididesulfobacillus</taxon>
    </lineage>
</organism>
<evidence type="ECO:0000256" key="2">
    <source>
        <dbReference type="ARBA" id="ARBA00023125"/>
    </source>
</evidence>
<dbReference type="EMBL" id="LR746496">
    <property type="protein sequence ID" value="CAA7601224.1"/>
    <property type="molecule type" value="Genomic_DNA"/>
</dbReference>
<dbReference type="InterPro" id="IPR019888">
    <property type="entry name" value="Tscrpt_reg_AsnC-like"/>
</dbReference>
<reference evidence="5" key="2">
    <citation type="submission" date="2020-01" db="EMBL/GenBank/DDBJ databases">
        <authorList>
            <person name="Hornung B."/>
        </authorList>
    </citation>
    <scope>NUCLEOTIDE SEQUENCE</scope>
    <source>
        <strain evidence="5">PacBioINE</strain>
    </source>
</reference>
<dbReference type="InterPro" id="IPR019885">
    <property type="entry name" value="Tscrpt_reg_HTH_AsnC-type_CS"/>
</dbReference>
<gene>
    <name evidence="5" type="ORF">DEACI_1877</name>
    <name evidence="6" type="ORF">DEACI_2974</name>
</gene>
<sequence>MDAIDLKAISQLTANARISWADLAVCLGLSSPAAAERVHRLEEQGIIKGFAAVVDPEAVGCGLTAFVAVTLERPEHRQPFLEKMAEMQEVQECHHVAGEHDYLLKVRCRGTRDLERVVSDELKSIPGVARTRTAIVMSTPKETPIPPVFPEHVIDASARR</sequence>
<evidence type="ECO:0000313" key="5">
    <source>
        <dbReference type="EMBL" id="CAA7601224.1"/>
    </source>
</evidence>
<dbReference type="InterPro" id="IPR036390">
    <property type="entry name" value="WH_DNA-bd_sf"/>
</dbReference>
<dbReference type="PROSITE" id="PS50956">
    <property type="entry name" value="HTH_ASNC_2"/>
    <property type="match status" value="1"/>
</dbReference>
<dbReference type="Proteomes" id="UP001071230">
    <property type="component" value="Unassembled WGS sequence"/>
</dbReference>
<dbReference type="Proteomes" id="UP000836597">
    <property type="component" value="Chromosome"/>
</dbReference>
<dbReference type="Pfam" id="PF01037">
    <property type="entry name" value="AsnC_trans_reg"/>
    <property type="match status" value="1"/>
</dbReference>
<dbReference type="Gene3D" id="1.10.10.10">
    <property type="entry name" value="Winged helix-like DNA-binding domain superfamily/Winged helix DNA-binding domain"/>
    <property type="match status" value="1"/>
</dbReference>
<dbReference type="EMBL" id="CDGJ01000082">
    <property type="protein sequence ID" value="CEJ08497.1"/>
    <property type="molecule type" value="Genomic_DNA"/>
</dbReference>
<keyword evidence="2" id="KW-0238">DNA-binding</keyword>
<protein>
    <submittedName>
        <fullName evidence="5">AsnC-type helix-turn-helix domain protein</fullName>
    </submittedName>
    <submittedName>
        <fullName evidence="6">Transcription regulator AsnC-type-like protein</fullName>
    </submittedName>
</protein>
<dbReference type="GO" id="GO:0005829">
    <property type="term" value="C:cytosol"/>
    <property type="evidence" value="ECO:0007669"/>
    <property type="project" value="TreeGrafter"/>
</dbReference>
<dbReference type="PANTHER" id="PTHR30154">
    <property type="entry name" value="LEUCINE-RESPONSIVE REGULATORY PROTEIN"/>
    <property type="match status" value="1"/>
</dbReference>
<dbReference type="RefSeq" id="WP_240984782.1">
    <property type="nucleotide sequence ID" value="NZ_CDGJ01000082.1"/>
</dbReference>
<dbReference type="AlphaFoldDB" id="A0A8S0WNC4"/>
<evidence type="ECO:0000256" key="1">
    <source>
        <dbReference type="ARBA" id="ARBA00023015"/>
    </source>
</evidence>
<dbReference type="PANTHER" id="PTHR30154:SF53">
    <property type="entry name" value="HTH-TYPE TRANSCRIPTIONAL REGULATOR LRPC"/>
    <property type="match status" value="1"/>
</dbReference>
<dbReference type="KEGG" id="aacx:DEACI_1877"/>
<reference evidence="6" key="1">
    <citation type="submission" date="2014-11" db="EMBL/GenBank/DDBJ databases">
        <authorList>
            <person name="Hornung B.V."/>
        </authorList>
    </citation>
    <scope>NUCLEOTIDE SEQUENCE</scope>
    <source>
        <strain evidence="6">INE</strain>
    </source>
</reference>
<accession>A0A8S0WNC4</accession>
<dbReference type="InterPro" id="IPR019887">
    <property type="entry name" value="Tscrpt_reg_AsnC/Lrp_C"/>
</dbReference>
<keyword evidence="1" id="KW-0805">Transcription regulation</keyword>
<dbReference type="GO" id="GO:0043565">
    <property type="term" value="F:sequence-specific DNA binding"/>
    <property type="evidence" value="ECO:0007669"/>
    <property type="project" value="InterPro"/>
</dbReference>
<dbReference type="SMART" id="SM00344">
    <property type="entry name" value="HTH_ASNC"/>
    <property type="match status" value="1"/>
</dbReference>
<keyword evidence="3" id="KW-0804">Transcription</keyword>
<dbReference type="InterPro" id="IPR011008">
    <property type="entry name" value="Dimeric_a/b-barrel"/>
</dbReference>
<evidence type="ECO:0000259" key="4">
    <source>
        <dbReference type="PROSITE" id="PS50956"/>
    </source>
</evidence>
<dbReference type="SUPFAM" id="SSF46785">
    <property type="entry name" value="Winged helix' DNA-binding domain"/>
    <property type="match status" value="1"/>
</dbReference>
<dbReference type="InterPro" id="IPR036388">
    <property type="entry name" value="WH-like_DNA-bd_sf"/>
</dbReference>
<name>A0A8S0WNC4_9FIRM</name>
<dbReference type="Pfam" id="PF13404">
    <property type="entry name" value="HTH_AsnC-type"/>
    <property type="match status" value="1"/>
</dbReference>
<evidence type="ECO:0000313" key="6">
    <source>
        <dbReference type="EMBL" id="CEJ08497.1"/>
    </source>
</evidence>
<dbReference type="PROSITE" id="PS00519">
    <property type="entry name" value="HTH_ASNC_1"/>
    <property type="match status" value="1"/>
</dbReference>